<evidence type="ECO:0000256" key="3">
    <source>
        <dbReference type="ARBA" id="ARBA00023163"/>
    </source>
</evidence>
<organism evidence="7 8">
    <name type="scientific">Actinacidiphila acididurans</name>
    <dbReference type="NCBI Taxonomy" id="2784346"/>
    <lineage>
        <taxon>Bacteria</taxon>
        <taxon>Bacillati</taxon>
        <taxon>Actinomycetota</taxon>
        <taxon>Actinomycetes</taxon>
        <taxon>Kitasatosporales</taxon>
        <taxon>Streptomycetaceae</taxon>
        <taxon>Actinacidiphila</taxon>
    </lineage>
</organism>
<dbReference type="RefSeq" id="WP_205364696.1">
    <property type="nucleotide sequence ID" value="NZ_JADKYB010000040.1"/>
</dbReference>
<dbReference type="Gene3D" id="1.10.357.10">
    <property type="entry name" value="Tetracycline Repressor, domain 2"/>
    <property type="match status" value="1"/>
</dbReference>
<evidence type="ECO:0000256" key="1">
    <source>
        <dbReference type="ARBA" id="ARBA00023015"/>
    </source>
</evidence>
<evidence type="ECO:0000256" key="4">
    <source>
        <dbReference type="PROSITE-ProRule" id="PRU00335"/>
    </source>
</evidence>
<dbReference type="EMBL" id="JADKYB010000040">
    <property type="protein sequence ID" value="MBM9510536.1"/>
    <property type="molecule type" value="Genomic_DNA"/>
</dbReference>
<name>A0ABS2U6Z5_9ACTN</name>
<sequence length="227" mass="23357">MPDQPPPPPHSEAPNPAPASDQPVQQPVRPPARRAPAGAAVLREEVTEAIRAAVFAELAAVGYGRMSMEGIARRAGVGKAAVYRRWRAKLPLVLDLVGQVAAQGLPVPDTGSLAGDVRALLEVSARALRHPVAAQIVPDLLAEAARSPELAEALRATLRDAQGAVVTAVVAQAVRRGEVPADTDPGLALDLLAGPLYWRLTVMGGSYGPGALDALTAAVVAGLTRGA</sequence>
<dbReference type="InterPro" id="IPR036271">
    <property type="entry name" value="Tet_transcr_reg_TetR-rel_C_sf"/>
</dbReference>
<feature type="compositionally biased region" description="Low complexity" evidence="5">
    <location>
        <begin position="18"/>
        <end position="27"/>
    </location>
</feature>
<keyword evidence="1" id="KW-0805">Transcription regulation</keyword>
<accession>A0ABS2U6Z5</accession>
<dbReference type="Pfam" id="PF00440">
    <property type="entry name" value="TetR_N"/>
    <property type="match status" value="1"/>
</dbReference>
<dbReference type="PANTHER" id="PTHR30055">
    <property type="entry name" value="HTH-TYPE TRANSCRIPTIONAL REGULATOR RUTR"/>
    <property type="match status" value="1"/>
</dbReference>
<keyword evidence="8" id="KW-1185">Reference proteome</keyword>
<keyword evidence="2 4" id="KW-0238">DNA-binding</keyword>
<dbReference type="SUPFAM" id="SSF46689">
    <property type="entry name" value="Homeodomain-like"/>
    <property type="match status" value="1"/>
</dbReference>
<dbReference type="InterPro" id="IPR050109">
    <property type="entry name" value="HTH-type_TetR-like_transc_reg"/>
</dbReference>
<evidence type="ECO:0000256" key="2">
    <source>
        <dbReference type="ARBA" id="ARBA00023125"/>
    </source>
</evidence>
<dbReference type="InterPro" id="IPR009057">
    <property type="entry name" value="Homeodomain-like_sf"/>
</dbReference>
<evidence type="ECO:0000259" key="6">
    <source>
        <dbReference type="PROSITE" id="PS50977"/>
    </source>
</evidence>
<proteinExistence type="predicted"/>
<evidence type="ECO:0000256" key="5">
    <source>
        <dbReference type="SAM" id="MobiDB-lite"/>
    </source>
</evidence>
<evidence type="ECO:0000313" key="7">
    <source>
        <dbReference type="EMBL" id="MBM9510536.1"/>
    </source>
</evidence>
<reference evidence="7 8" key="1">
    <citation type="submission" date="2021-01" db="EMBL/GenBank/DDBJ databases">
        <title>Streptomyces acididurans sp. nov., isolated from a peat swamp forest soil.</title>
        <authorList>
            <person name="Chantavorakit T."/>
            <person name="Duangmal K."/>
        </authorList>
    </citation>
    <scope>NUCLEOTIDE SEQUENCE [LARGE SCALE GENOMIC DNA]</scope>
    <source>
        <strain evidence="7 8">KK5PA1</strain>
    </source>
</reference>
<feature type="region of interest" description="Disordered" evidence="5">
    <location>
        <begin position="1"/>
        <end position="36"/>
    </location>
</feature>
<dbReference type="PROSITE" id="PS01081">
    <property type="entry name" value="HTH_TETR_1"/>
    <property type="match status" value="1"/>
</dbReference>
<feature type="DNA-binding region" description="H-T-H motif" evidence="4">
    <location>
        <begin position="67"/>
        <end position="86"/>
    </location>
</feature>
<dbReference type="Pfam" id="PF16859">
    <property type="entry name" value="TetR_C_11"/>
    <property type="match status" value="1"/>
</dbReference>
<dbReference type="SUPFAM" id="SSF48498">
    <property type="entry name" value="Tetracyclin repressor-like, C-terminal domain"/>
    <property type="match status" value="1"/>
</dbReference>
<dbReference type="InterPro" id="IPR023772">
    <property type="entry name" value="DNA-bd_HTH_TetR-type_CS"/>
</dbReference>
<protein>
    <submittedName>
        <fullName evidence="7">TetR/AcrR family transcriptional regulator</fullName>
    </submittedName>
</protein>
<dbReference type="Gene3D" id="1.10.10.60">
    <property type="entry name" value="Homeodomain-like"/>
    <property type="match status" value="1"/>
</dbReference>
<evidence type="ECO:0000313" key="8">
    <source>
        <dbReference type="Proteomes" id="UP000749040"/>
    </source>
</evidence>
<feature type="domain" description="HTH tetR-type" evidence="6">
    <location>
        <begin position="44"/>
        <end position="104"/>
    </location>
</feature>
<dbReference type="PROSITE" id="PS50977">
    <property type="entry name" value="HTH_TETR_2"/>
    <property type="match status" value="1"/>
</dbReference>
<feature type="compositionally biased region" description="Pro residues" evidence="5">
    <location>
        <begin position="1"/>
        <end position="17"/>
    </location>
</feature>
<dbReference type="InterPro" id="IPR001647">
    <property type="entry name" value="HTH_TetR"/>
</dbReference>
<keyword evidence="3" id="KW-0804">Transcription</keyword>
<comment type="caution">
    <text evidence="7">The sequence shown here is derived from an EMBL/GenBank/DDBJ whole genome shotgun (WGS) entry which is preliminary data.</text>
</comment>
<dbReference type="PANTHER" id="PTHR30055:SF148">
    <property type="entry name" value="TETR-FAMILY TRANSCRIPTIONAL REGULATOR"/>
    <property type="match status" value="1"/>
</dbReference>
<gene>
    <name evidence="7" type="ORF">ITX44_39450</name>
</gene>
<dbReference type="Proteomes" id="UP000749040">
    <property type="component" value="Unassembled WGS sequence"/>
</dbReference>
<dbReference type="InterPro" id="IPR011075">
    <property type="entry name" value="TetR_C"/>
</dbReference>